<evidence type="ECO:0000256" key="6">
    <source>
        <dbReference type="HAMAP-Rule" id="MF_02201"/>
    </source>
</evidence>
<proteinExistence type="inferred from homology"/>
<dbReference type="InterPro" id="IPR017896">
    <property type="entry name" value="4Fe4S_Fe-S-bd"/>
</dbReference>
<dbReference type="HOGENOM" id="CLU_077329_2_1_6"/>
<dbReference type="Gene3D" id="3.30.70.20">
    <property type="match status" value="2"/>
</dbReference>
<keyword evidence="3 6" id="KW-0677">Repeat</keyword>
<gene>
    <name evidence="6" type="primary">napF</name>
    <name evidence="8" type="ordered locus">Sputcn32_1383</name>
</gene>
<feature type="binding site" evidence="6">
    <location>
        <position position="47"/>
    </location>
    <ligand>
        <name>[4Fe-4S] cluster</name>
        <dbReference type="ChEBI" id="CHEBI:49883"/>
        <label>1</label>
    </ligand>
</feature>
<comment type="similarity">
    <text evidence="6">Belongs to the NapF family.</text>
</comment>
<feature type="binding site" evidence="6">
    <location>
        <position position="76"/>
    </location>
    <ligand>
        <name>[4Fe-4S] cluster</name>
        <dbReference type="ChEBI" id="CHEBI:49883"/>
        <label>2</label>
    </ligand>
</feature>
<feature type="binding site" evidence="6">
    <location>
        <position position="86"/>
    </location>
    <ligand>
        <name>[4Fe-4S] cluster</name>
        <dbReference type="ChEBI" id="CHEBI:49883"/>
        <label>2</label>
    </ligand>
</feature>
<feature type="domain" description="4Fe-4S ferredoxin-type" evidence="7">
    <location>
        <begin position="34"/>
        <end position="64"/>
    </location>
</feature>
<dbReference type="InterPro" id="IPR017900">
    <property type="entry name" value="4Fe4S_Fe_S_CS"/>
</dbReference>
<dbReference type="InterPro" id="IPR004496">
    <property type="entry name" value="NapF"/>
</dbReference>
<evidence type="ECO:0000256" key="3">
    <source>
        <dbReference type="ARBA" id="ARBA00022737"/>
    </source>
</evidence>
<dbReference type="Pfam" id="PF00037">
    <property type="entry name" value="Fer4"/>
    <property type="match status" value="1"/>
</dbReference>
<feature type="binding site" evidence="6">
    <location>
        <position position="82"/>
    </location>
    <ligand>
        <name>[4Fe-4S] cluster</name>
        <dbReference type="ChEBI" id="CHEBI:49883"/>
        <label>2</label>
    </ligand>
</feature>
<dbReference type="eggNOG" id="COG1145">
    <property type="taxonomic scope" value="Bacteria"/>
</dbReference>
<dbReference type="STRING" id="319224.Sputcn32_1383"/>
<feature type="binding site" evidence="6">
    <location>
        <position position="79"/>
    </location>
    <ligand>
        <name>[4Fe-4S] cluster</name>
        <dbReference type="ChEBI" id="CHEBI:49883"/>
        <label>2</label>
    </ligand>
</feature>
<protein>
    <recommendedName>
        <fullName evidence="6">Ferredoxin-type protein NapF</fullName>
    </recommendedName>
</protein>
<dbReference type="GO" id="GO:0046872">
    <property type="term" value="F:metal ion binding"/>
    <property type="evidence" value="ECO:0007669"/>
    <property type="project" value="UniProtKB-KW"/>
</dbReference>
<keyword evidence="6" id="KW-0963">Cytoplasm</keyword>
<dbReference type="PROSITE" id="PS51379">
    <property type="entry name" value="4FE4S_FER_2"/>
    <property type="match status" value="3"/>
</dbReference>
<comment type="subunit">
    <text evidence="6">Interacts with the cytoplasmic NapA precursor.</text>
</comment>
<feature type="binding site" evidence="6">
    <location>
        <position position="150"/>
    </location>
    <ligand>
        <name>[4Fe-4S] cluster</name>
        <dbReference type="ChEBI" id="CHEBI:49883"/>
        <label>3</label>
    </ligand>
</feature>
<feature type="binding site" evidence="6">
    <location>
        <position position="153"/>
    </location>
    <ligand>
        <name>[4Fe-4S] cluster</name>
        <dbReference type="ChEBI" id="CHEBI:49883"/>
        <label>3</label>
    </ligand>
</feature>
<feature type="domain" description="4Fe-4S ferredoxin-type" evidence="7">
    <location>
        <begin position="67"/>
        <end position="96"/>
    </location>
</feature>
<keyword evidence="2 6" id="KW-0479">Metal-binding</keyword>
<keyword evidence="4 6" id="KW-0408">Iron</keyword>
<dbReference type="PANTHER" id="PTHR43687">
    <property type="entry name" value="ADENYLYLSULFATE REDUCTASE, BETA SUBUNIT"/>
    <property type="match status" value="1"/>
</dbReference>
<dbReference type="NCBIfam" id="TIGR00402">
    <property type="entry name" value="napF"/>
    <property type="match status" value="1"/>
</dbReference>
<dbReference type="SUPFAM" id="SSF54862">
    <property type="entry name" value="4Fe-4S ferredoxins"/>
    <property type="match status" value="1"/>
</dbReference>
<feature type="binding site" evidence="6">
    <location>
        <position position="147"/>
    </location>
    <ligand>
        <name>[4Fe-4S] cluster</name>
        <dbReference type="ChEBI" id="CHEBI:49883"/>
        <label>3</label>
    </ligand>
</feature>
<keyword evidence="1 6" id="KW-0004">4Fe-4S</keyword>
<sequence>MIDIQKNNMTQSINHSRRNLFSRRRNNALRPPWVRDDIEFTDVCTRCSACINACETQIIVKGDGGYPEISFNNNECTFCTLCAKHCPEDIFDLTQTAWQIKAQIQENCLTYQGIWCQSCKDACEPRAISFILCVGKAPSPTINLEQCTGCGACVAPCPSQAIAIKSIE</sequence>
<comment type="cofactor">
    <cofactor evidence="6">
        <name>[4Fe-4S] cluster</name>
        <dbReference type="ChEBI" id="CHEBI:49883"/>
    </cofactor>
</comment>
<dbReference type="InterPro" id="IPR050572">
    <property type="entry name" value="Fe-S_Ferredoxin"/>
</dbReference>
<organism evidence="8">
    <name type="scientific">Shewanella putrefaciens (strain CN-32 / ATCC BAA-453)</name>
    <dbReference type="NCBI Taxonomy" id="319224"/>
    <lineage>
        <taxon>Bacteria</taxon>
        <taxon>Pseudomonadati</taxon>
        <taxon>Pseudomonadota</taxon>
        <taxon>Gammaproteobacteria</taxon>
        <taxon>Alteromonadales</taxon>
        <taxon>Shewanellaceae</taxon>
        <taxon>Shewanella</taxon>
    </lineage>
</organism>
<evidence type="ECO:0000256" key="5">
    <source>
        <dbReference type="ARBA" id="ARBA00023014"/>
    </source>
</evidence>
<feature type="binding site" evidence="6">
    <location>
        <position position="54"/>
    </location>
    <ligand>
        <name>[4Fe-4S] cluster</name>
        <dbReference type="ChEBI" id="CHEBI:49883"/>
        <label>1</label>
    </ligand>
</feature>
<feature type="binding site" evidence="6">
    <location>
        <position position="157"/>
    </location>
    <ligand>
        <name>[4Fe-4S] cluster</name>
        <dbReference type="ChEBI" id="CHEBI:49883"/>
        <label>3</label>
    </ligand>
</feature>
<dbReference type="eggNOG" id="COG1149">
    <property type="taxonomic scope" value="Bacteria"/>
</dbReference>
<name>A4Y577_SHEPC</name>
<reference evidence="8" key="1">
    <citation type="submission" date="2007-04" db="EMBL/GenBank/DDBJ databases">
        <title>Complete sequence of Shewanella putrefaciens CN-32.</title>
        <authorList>
            <consortium name="US DOE Joint Genome Institute"/>
            <person name="Copeland A."/>
            <person name="Lucas S."/>
            <person name="Lapidus A."/>
            <person name="Barry K."/>
            <person name="Detter J.C."/>
            <person name="Glavina del Rio T."/>
            <person name="Hammon N."/>
            <person name="Israni S."/>
            <person name="Dalin E."/>
            <person name="Tice H."/>
            <person name="Pitluck S."/>
            <person name="Chain P."/>
            <person name="Malfatti S."/>
            <person name="Shin M."/>
            <person name="Vergez L."/>
            <person name="Schmutz J."/>
            <person name="Larimer F."/>
            <person name="Land M."/>
            <person name="Hauser L."/>
            <person name="Kyrpides N."/>
            <person name="Mikhailova N."/>
            <person name="Romine M.F."/>
            <person name="Fredrickson J."/>
            <person name="Tiedje J."/>
            <person name="Richardson P."/>
        </authorList>
    </citation>
    <scope>NUCLEOTIDE SEQUENCE [LARGE SCALE GENOMIC DNA]</scope>
    <source>
        <strain evidence="8">CN-32</strain>
    </source>
</reference>
<dbReference type="KEGG" id="spc:Sputcn32_1383"/>
<evidence type="ECO:0000259" key="7">
    <source>
        <dbReference type="PROSITE" id="PS51379"/>
    </source>
</evidence>
<dbReference type="GO" id="GO:0005737">
    <property type="term" value="C:cytoplasm"/>
    <property type="evidence" value="ECO:0007669"/>
    <property type="project" value="UniProtKB-SubCell"/>
</dbReference>
<keyword evidence="5 6" id="KW-0411">Iron-sulfur</keyword>
<evidence type="ECO:0000256" key="1">
    <source>
        <dbReference type="ARBA" id="ARBA00022485"/>
    </source>
</evidence>
<comment type="function">
    <text evidence="6">Could be involved in the maturation of NapA, the catalytic subunit of the periplasmic nitrate reductase, before its export into the periplasm.</text>
</comment>
<dbReference type="PANTHER" id="PTHR43687:SF1">
    <property type="entry name" value="FERREDOXIN III"/>
    <property type="match status" value="1"/>
</dbReference>
<dbReference type="CDD" id="cd10564">
    <property type="entry name" value="NapF_like"/>
    <property type="match status" value="1"/>
</dbReference>
<dbReference type="AlphaFoldDB" id="A4Y577"/>
<feature type="domain" description="4Fe-4S ferredoxin-type" evidence="7">
    <location>
        <begin position="138"/>
        <end position="167"/>
    </location>
</feature>
<dbReference type="GO" id="GO:0051539">
    <property type="term" value="F:4 iron, 4 sulfur cluster binding"/>
    <property type="evidence" value="ECO:0007669"/>
    <property type="project" value="UniProtKB-UniRule"/>
</dbReference>
<accession>A4Y577</accession>
<feature type="binding site" evidence="6">
    <location>
        <position position="44"/>
    </location>
    <ligand>
        <name>[4Fe-4S] cluster</name>
        <dbReference type="ChEBI" id="CHEBI:49883"/>
        <label>1</label>
    </ligand>
</feature>
<evidence type="ECO:0000256" key="4">
    <source>
        <dbReference type="ARBA" id="ARBA00023004"/>
    </source>
</evidence>
<dbReference type="PROSITE" id="PS00198">
    <property type="entry name" value="4FE4S_FER_1"/>
    <property type="match status" value="2"/>
</dbReference>
<dbReference type="EMBL" id="CP000681">
    <property type="protein sequence ID" value="ABP75110.1"/>
    <property type="molecule type" value="Genomic_DNA"/>
</dbReference>
<feature type="binding site" evidence="6">
    <location>
        <position position="50"/>
    </location>
    <ligand>
        <name>[4Fe-4S] cluster</name>
        <dbReference type="ChEBI" id="CHEBI:49883"/>
        <label>1</label>
    </ligand>
</feature>
<dbReference type="HAMAP" id="MF_02201">
    <property type="entry name" value="NapF"/>
    <property type="match status" value="1"/>
</dbReference>
<evidence type="ECO:0000313" key="8">
    <source>
        <dbReference type="EMBL" id="ABP75110.1"/>
    </source>
</evidence>
<evidence type="ECO:0000256" key="2">
    <source>
        <dbReference type="ARBA" id="ARBA00022723"/>
    </source>
</evidence>
<dbReference type="Pfam" id="PF13187">
    <property type="entry name" value="Fer4_9"/>
    <property type="match status" value="1"/>
</dbReference>
<comment type="subcellular location">
    <subcellularLocation>
        <location evidence="6">Cytoplasm</location>
    </subcellularLocation>
</comment>